<reference evidence="5" key="1">
    <citation type="submission" date="2020-02" db="EMBL/GenBank/DDBJ databases">
        <authorList>
            <person name="Palmer J.M."/>
        </authorList>
    </citation>
    <scope>NUCLEOTIDE SEQUENCE</scope>
    <source>
        <strain evidence="5">EPUS1.4</strain>
        <tissue evidence="5">Thallus</tissue>
    </source>
</reference>
<dbReference type="EMBL" id="JAACFV010000161">
    <property type="protein sequence ID" value="KAF7503816.1"/>
    <property type="molecule type" value="Genomic_DNA"/>
</dbReference>
<dbReference type="Gene3D" id="3.40.50.1820">
    <property type="entry name" value="alpha/beta hydrolase"/>
    <property type="match status" value="1"/>
</dbReference>
<feature type="region of interest" description="Disordered" evidence="3">
    <location>
        <begin position="255"/>
        <end position="295"/>
    </location>
</feature>
<evidence type="ECO:0000313" key="5">
    <source>
        <dbReference type="EMBL" id="KAF7503816.1"/>
    </source>
</evidence>
<keyword evidence="2" id="KW-0442">Lipid degradation</keyword>
<name>A0A8H7E287_9EURO</name>
<feature type="compositionally biased region" description="Polar residues" evidence="3">
    <location>
        <begin position="779"/>
        <end position="801"/>
    </location>
</feature>
<dbReference type="Pfam" id="PF05057">
    <property type="entry name" value="DUF676"/>
    <property type="match status" value="2"/>
</dbReference>
<feature type="domain" description="DUF676" evidence="4">
    <location>
        <begin position="470"/>
        <end position="616"/>
    </location>
</feature>
<dbReference type="GO" id="GO:0047372">
    <property type="term" value="F:monoacylglycerol lipase activity"/>
    <property type="evidence" value="ECO:0007669"/>
    <property type="project" value="TreeGrafter"/>
</dbReference>
<evidence type="ECO:0000256" key="3">
    <source>
        <dbReference type="SAM" id="MobiDB-lite"/>
    </source>
</evidence>
<protein>
    <recommendedName>
        <fullName evidence="4">DUF676 domain-containing protein</fullName>
    </recommendedName>
</protein>
<sequence length="1233" mass="136401">MLITPQLYGQSRIPDKGLRHEIPSTYGSLKSWKHSVYDYHYAAEMLLLHQTGSVRIGQVVRYTLTYTPSADRILPAPQQLHVKIKNTSAIPLRAAYLHGPYTLYVACYPSTFDPNKKHGNPEQEGAPDFEPNLKAGGQWTSKLSVPQEIREVAGSPTSRQSLDGKAPSFSWIIEVVSQVIFSTSAAVHFELLVGRDERSVELGFYSTAATGQSAPGSLEDHLQGRTDRSAQHRGIFSKAVRLAVDDTTTLWNSPAFPTWADEDSSGKDMQTKEQVLDDAEDKQQKQERPSKKKQKIHLVILTHGIHSNVGADMLFLKESIDATAKQARKDARMRRARMKAAKVEQKEQLKSEARSMSTTEAAVESTPSLNADESEEDDEDDEQVIVRGFGENVVRTERGIQYLGKRLAKYVLSMTYPDQPYLPVKSSISKTIARSLTGQKGTGRDGPAAHKNSSICRDEEHINDNLAYQITSISFVGHSLGGLTQTYAIAYIKKHSPEFFEKIRPVNFVAMATPFLGLSNENPIYVRFALDFGLVGRTGQDLGLTWRPPTMVRSGWGAMIGGLGNESQKNKTEPEPGAKPLLRVLPTGPAHAALKLFRNRSVYSNVVNDGIVPLRTSCLLFLDWKGLGRVEKARRENGIVGTMVGWGWAEMMGQNATSPRAGRPWPDIFSDSGEESDGRKKGRRTRRDDDVPQPKENAVNEDDISTHEVPIEPETHQFIKGKPLVDAVHVQQQDKQVSPQQETTIWSGFLSLFKPQSLSKPQSPSPKRTRIYRRGQTMGLSQDTDSDSPQNSEINNASSRPSIRDPSFESNNSTNENMDTPPKTTLFESAGDLLKPPLPSKEFLIDPSSRPRTIFHDRVYHPEDIPAPAIKKTRSVGKRSFSREGVPRASPNAPADTSLNTSKMNIPIANGDTLDISIEEQIARAYHRDLSWRKVLVRLEPDAHNNMIVRRMLANAYGWPVIKHMCDTHFGYTASAITEDAMEPNEERVKGTGDQVSRSGEQVKGQQDPPLIDPGKVKGRGHVAERRTSGSYHSPKDLLNPDLGRLRGPLKRTDSEIREATDEVADLSVTSNNVESSISSGGGRANVPCRMPREDSARWSDRFFEGSDDDTDFDCMSSPVAVRSGSEDSETPKGTNDADIAKFLGRTSPPKTSPKPLVAQRFTSPPRPLRIHDGESKTTTLKGDDLISDPSKSGLSQVGLGINLTEQTPKERRKSIPKQVALATAEQRRNEGG</sequence>
<comment type="caution">
    <text evidence="5">The sequence shown here is derived from an EMBL/GenBank/DDBJ whole genome shotgun (WGS) entry which is preliminary data.</text>
</comment>
<evidence type="ECO:0000256" key="1">
    <source>
        <dbReference type="ARBA" id="ARBA00007920"/>
    </source>
</evidence>
<feature type="compositionally biased region" description="Basic and acidic residues" evidence="3">
    <location>
        <begin position="264"/>
        <end position="289"/>
    </location>
</feature>
<evidence type="ECO:0000256" key="2">
    <source>
        <dbReference type="ARBA" id="ARBA00022963"/>
    </source>
</evidence>
<dbReference type="InterPro" id="IPR029058">
    <property type="entry name" value="AB_hydrolase_fold"/>
</dbReference>
<dbReference type="AlphaFoldDB" id="A0A8H7E287"/>
<dbReference type="InterPro" id="IPR007751">
    <property type="entry name" value="DUF676_lipase-like"/>
</dbReference>
<dbReference type="InterPro" id="IPR044294">
    <property type="entry name" value="Lipase-like"/>
</dbReference>
<dbReference type="SUPFAM" id="SSF53474">
    <property type="entry name" value="alpha/beta-Hydrolases"/>
    <property type="match status" value="1"/>
</dbReference>
<feature type="compositionally biased region" description="Basic and acidic residues" evidence="3">
    <location>
        <begin position="1051"/>
        <end position="1061"/>
    </location>
</feature>
<feature type="compositionally biased region" description="Basic and acidic residues" evidence="3">
    <location>
        <begin position="341"/>
        <end position="353"/>
    </location>
</feature>
<feature type="region of interest" description="Disordered" evidence="3">
    <location>
        <begin position="981"/>
        <end position="1233"/>
    </location>
</feature>
<feature type="region of interest" description="Disordered" evidence="3">
    <location>
        <begin position="655"/>
        <end position="708"/>
    </location>
</feature>
<evidence type="ECO:0000313" key="6">
    <source>
        <dbReference type="Proteomes" id="UP000606974"/>
    </source>
</evidence>
<organism evidence="5 6">
    <name type="scientific">Endocarpon pusillum</name>
    <dbReference type="NCBI Taxonomy" id="364733"/>
    <lineage>
        <taxon>Eukaryota</taxon>
        <taxon>Fungi</taxon>
        <taxon>Dikarya</taxon>
        <taxon>Ascomycota</taxon>
        <taxon>Pezizomycotina</taxon>
        <taxon>Eurotiomycetes</taxon>
        <taxon>Chaetothyriomycetidae</taxon>
        <taxon>Verrucariales</taxon>
        <taxon>Verrucariaceae</taxon>
        <taxon>Endocarpon</taxon>
    </lineage>
</organism>
<keyword evidence="2" id="KW-0443">Lipid metabolism</keyword>
<evidence type="ECO:0000259" key="4">
    <source>
        <dbReference type="Pfam" id="PF05057"/>
    </source>
</evidence>
<feature type="domain" description="DUF676" evidence="4">
    <location>
        <begin position="293"/>
        <end position="340"/>
    </location>
</feature>
<keyword evidence="6" id="KW-1185">Reference proteome</keyword>
<dbReference type="Proteomes" id="UP000606974">
    <property type="component" value="Unassembled WGS sequence"/>
</dbReference>
<dbReference type="OrthoDB" id="5368485at2759"/>
<feature type="region of interest" description="Disordered" evidence="3">
    <location>
        <begin position="881"/>
        <end position="903"/>
    </location>
</feature>
<gene>
    <name evidence="5" type="ORF">GJ744_003257</name>
</gene>
<feature type="region of interest" description="Disordered" evidence="3">
    <location>
        <begin position="779"/>
        <end position="847"/>
    </location>
</feature>
<feature type="compositionally biased region" description="Basic and acidic residues" evidence="3">
    <location>
        <begin position="1091"/>
        <end position="1105"/>
    </location>
</feature>
<dbReference type="PANTHER" id="PTHR12482:SF62">
    <property type="entry name" value="LIPASE ROG1-RELATED"/>
    <property type="match status" value="1"/>
</dbReference>
<feature type="compositionally biased region" description="Acidic residues" evidence="3">
    <location>
        <begin position="372"/>
        <end position="382"/>
    </location>
</feature>
<feature type="compositionally biased region" description="Polar residues" evidence="3">
    <location>
        <begin position="354"/>
        <end position="371"/>
    </location>
</feature>
<feature type="compositionally biased region" description="Polar residues" evidence="3">
    <location>
        <begin position="1068"/>
        <end position="1079"/>
    </location>
</feature>
<proteinExistence type="inferred from homology"/>
<accession>A0A8H7E287</accession>
<feature type="compositionally biased region" description="Polar residues" evidence="3">
    <location>
        <begin position="808"/>
        <end position="827"/>
    </location>
</feature>
<feature type="region of interest" description="Disordered" evidence="3">
    <location>
        <begin position="340"/>
        <end position="382"/>
    </location>
</feature>
<dbReference type="GO" id="GO:0016042">
    <property type="term" value="P:lipid catabolic process"/>
    <property type="evidence" value="ECO:0007669"/>
    <property type="project" value="UniProtKB-KW"/>
</dbReference>
<dbReference type="PANTHER" id="PTHR12482">
    <property type="entry name" value="LIPASE ROG1-RELATED-RELATED"/>
    <property type="match status" value="1"/>
</dbReference>
<comment type="similarity">
    <text evidence="1">Belongs to the putative lipase ROG1 family.</text>
</comment>